<protein>
    <submittedName>
        <fullName evidence="2">Trehalose 6-phosphate phosphatase</fullName>
    </submittedName>
</protein>
<dbReference type="EMBL" id="GGEC01009842">
    <property type="protein sequence ID" value="MBW90325.1"/>
    <property type="molecule type" value="Transcribed_RNA"/>
</dbReference>
<reference evidence="2" key="1">
    <citation type="submission" date="2018-02" db="EMBL/GenBank/DDBJ databases">
        <title>Rhizophora mucronata_Transcriptome.</title>
        <authorList>
            <person name="Meera S.P."/>
            <person name="Sreeshan A."/>
            <person name="Augustine A."/>
        </authorList>
    </citation>
    <scope>NUCLEOTIDE SEQUENCE</scope>
    <source>
        <tissue evidence="2">Leaf</tissue>
    </source>
</reference>
<feature type="transmembrane region" description="Helical" evidence="1">
    <location>
        <begin position="6"/>
        <end position="29"/>
    </location>
</feature>
<evidence type="ECO:0000256" key="1">
    <source>
        <dbReference type="SAM" id="Phobius"/>
    </source>
</evidence>
<evidence type="ECO:0000313" key="2">
    <source>
        <dbReference type="EMBL" id="MBW90325.1"/>
    </source>
</evidence>
<organism evidence="2">
    <name type="scientific">Rhizophora mucronata</name>
    <name type="common">Asiatic mangrove</name>
    <dbReference type="NCBI Taxonomy" id="61149"/>
    <lineage>
        <taxon>Eukaryota</taxon>
        <taxon>Viridiplantae</taxon>
        <taxon>Streptophyta</taxon>
        <taxon>Embryophyta</taxon>
        <taxon>Tracheophyta</taxon>
        <taxon>Spermatophyta</taxon>
        <taxon>Magnoliopsida</taxon>
        <taxon>eudicotyledons</taxon>
        <taxon>Gunneridae</taxon>
        <taxon>Pentapetalae</taxon>
        <taxon>rosids</taxon>
        <taxon>fabids</taxon>
        <taxon>Malpighiales</taxon>
        <taxon>Rhizophoraceae</taxon>
        <taxon>Rhizophora</taxon>
    </lineage>
</organism>
<dbReference type="AlphaFoldDB" id="A0A2P2JA04"/>
<accession>A0A2P2JA04</accession>
<name>A0A2P2JA04_RHIMU</name>
<keyword evidence="1" id="KW-0472">Membrane</keyword>
<proteinExistence type="predicted"/>
<keyword evidence="1" id="KW-0812">Transmembrane</keyword>
<sequence length="41" mass="4763">MSFLVLFPLMPFSLSILMIHSFLSSFSFVRSTIWTIFTTLC</sequence>
<keyword evidence="1" id="KW-1133">Transmembrane helix</keyword>